<dbReference type="STRING" id="1121302.SAMN02745163_00638"/>
<keyword evidence="2" id="KW-1185">Reference proteome</keyword>
<dbReference type="Pfam" id="PF14196">
    <property type="entry name" value="ATC_hydrolase"/>
    <property type="match status" value="1"/>
</dbReference>
<keyword evidence="1" id="KW-0378">Hydrolase</keyword>
<dbReference type="InterPro" id="IPR026002">
    <property type="entry name" value="ATC_hydrolase-like"/>
</dbReference>
<dbReference type="RefSeq" id="WP_072985212.1">
    <property type="nucleotide sequence ID" value="NZ_FQZB01000004.1"/>
</dbReference>
<name>A0A1M6D592_9CLOT</name>
<dbReference type="AlphaFoldDB" id="A0A1M6D592"/>
<sequence>MKNKIYMNFKVALWTSRRTIINEYSKEFYKTFCKLSKDNLESIIDEVPNIGDSIFNVSYYFCPSYIAWYKAYLELGLKSEDANKMIWEMNETLVKPIPKIFMKLIVRKYIGDFIKKSPKHETLSLKNEVHKFDWKIRCRNISKTTFEIDIYECGMIKLCKKFDAMGLFPMMCRMDYLFAHYMGTGFERTKTLGDGDDCCNCKYTLPGKCEWAPEKGFENRK</sequence>
<evidence type="ECO:0000313" key="2">
    <source>
        <dbReference type="Proteomes" id="UP000184310"/>
    </source>
</evidence>
<proteinExistence type="predicted"/>
<evidence type="ECO:0000313" key="1">
    <source>
        <dbReference type="EMBL" id="SHI68442.1"/>
    </source>
</evidence>
<reference evidence="1 2" key="1">
    <citation type="submission" date="2016-11" db="EMBL/GenBank/DDBJ databases">
        <authorList>
            <person name="Jaros S."/>
            <person name="Januszkiewicz K."/>
            <person name="Wedrychowicz H."/>
        </authorList>
    </citation>
    <scope>NUCLEOTIDE SEQUENCE [LARGE SCALE GENOMIC DNA]</scope>
    <source>
        <strain evidence="1 2">DSM 21758</strain>
    </source>
</reference>
<dbReference type="OrthoDB" id="1495276at2"/>
<protein>
    <submittedName>
        <fullName evidence="1">L-2-amino-thiazoline-4-carboxylic acid hydrolase</fullName>
    </submittedName>
</protein>
<dbReference type="Proteomes" id="UP000184310">
    <property type="component" value="Unassembled WGS sequence"/>
</dbReference>
<accession>A0A1M6D592</accession>
<gene>
    <name evidence="1" type="ORF">SAMN02745163_00638</name>
</gene>
<organism evidence="1 2">
    <name type="scientific">Clostridium cavendishii DSM 21758</name>
    <dbReference type="NCBI Taxonomy" id="1121302"/>
    <lineage>
        <taxon>Bacteria</taxon>
        <taxon>Bacillati</taxon>
        <taxon>Bacillota</taxon>
        <taxon>Clostridia</taxon>
        <taxon>Eubacteriales</taxon>
        <taxon>Clostridiaceae</taxon>
        <taxon>Clostridium</taxon>
    </lineage>
</organism>
<dbReference type="EMBL" id="FQZB01000004">
    <property type="protein sequence ID" value="SHI68442.1"/>
    <property type="molecule type" value="Genomic_DNA"/>
</dbReference>
<dbReference type="GO" id="GO:0016787">
    <property type="term" value="F:hydrolase activity"/>
    <property type="evidence" value="ECO:0007669"/>
    <property type="project" value="UniProtKB-KW"/>
</dbReference>